<dbReference type="EMBL" id="JAFNEN010000266">
    <property type="protein sequence ID" value="KAG8187605.1"/>
    <property type="molecule type" value="Genomic_DNA"/>
</dbReference>
<reference evidence="2 3" key="1">
    <citation type="journal article" date="2022" name="Nat. Ecol. Evol.">
        <title>A masculinizing supergene underlies an exaggerated male reproductive morph in a spider.</title>
        <authorList>
            <person name="Hendrickx F."/>
            <person name="De Corte Z."/>
            <person name="Sonet G."/>
            <person name="Van Belleghem S.M."/>
            <person name="Kostlbacher S."/>
            <person name="Vangestel C."/>
        </authorList>
    </citation>
    <scope>NUCLEOTIDE SEQUENCE [LARGE SCALE GENOMIC DNA]</scope>
    <source>
        <strain evidence="2">W744_W776</strain>
    </source>
</reference>
<keyword evidence="3" id="KW-1185">Reference proteome</keyword>
<evidence type="ECO:0000256" key="1">
    <source>
        <dbReference type="SAM" id="MobiDB-lite"/>
    </source>
</evidence>
<gene>
    <name evidence="2" type="ORF">JTE90_029605</name>
</gene>
<protein>
    <submittedName>
        <fullName evidence="2">Uncharacterized protein</fullName>
    </submittedName>
</protein>
<evidence type="ECO:0000313" key="3">
    <source>
        <dbReference type="Proteomes" id="UP000827092"/>
    </source>
</evidence>
<feature type="compositionally biased region" description="Low complexity" evidence="1">
    <location>
        <begin position="36"/>
        <end position="45"/>
    </location>
</feature>
<feature type="compositionally biased region" description="Polar residues" evidence="1">
    <location>
        <begin position="1"/>
        <end position="17"/>
    </location>
</feature>
<feature type="region of interest" description="Disordered" evidence="1">
    <location>
        <begin position="1"/>
        <end position="47"/>
    </location>
</feature>
<comment type="caution">
    <text evidence="2">The sequence shown here is derived from an EMBL/GenBank/DDBJ whole genome shotgun (WGS) entry which is preliminary data.</text>
</comment>
<proteinExistence type="predicted"/>
<dbReference type="AlphaFoldDB" id="A0AAV6UT01"/>
<sequence length="77" mass="8842">MESILTKSIFQSSQSKSLDTHGTGDLNSNCQRTQQSSSSPRNSSSLFPRHFLLNEMLSSCPRRNRKQQRLLLQIHHE</sequence>
<feature type="compositionally biased region" description="Polar residues" evidence="1">
    <location>
        <begin position="25"/>
        <end position="35"/>
    </location>
</feature>
<name>A0AAV6UT01_9ARAC</name>
<accession>A0AAV6UT01</accession>
<evidence type="ECO:0000313" key="2">
    <source>
        <dbReference type="EMBL" id="KAG8187605.1"/>
    </source>
</evidence>
<organism evidence="2 3">
    <name type="scientific">Oedothorax gibbosus</name>
    <dbReference type="NCBI Taxonomy" id="931172"/>
    <lineage>
        <taxon>Eukaryota</taxon>
        <taxon>Metazoa</taxon>
        <taxon>Ecdysozoa</taxon>
        <taxon>Arthropoda</taxon>
        <taxon>Chelicerata</taxon>
        <taxon>Arachnida</taxon>
        <taxon>Araneae</taxon>
        <taxon>Araneomorphae</taxon>
        <taxon>Entelegynae</taxon>
        <taxon>Araneoidea</taxon>
        <taxon>Linyphiidae</taxon>
        <taxon>Erigoninae</taxon>
        <taxon>Oedothorax</taxon>
    </lineage>
</organism>
<dbReference type="Proteomes" id="UP000827092">
    <property type="component" value="Unassembled WGS sequence"/>
</dbReference>